<dbReference type="EMBL" id="JAAOAV010000007">
    <property type="protein sequence ID" value="KAF5612629.1"/>
    <property type="molecule type" value="Genomic_DNA"/>
</dbReference>
<keyword evidence="5" id="KW-1185">Reference proteome</keyword>
<protein>
    <submittedName>
        <fullName evidence="4">Dehydrogenase</fullName>
    </submittedName>
</protein>
<evidence type="ECO:0000256" key="2">
    <source>
        <dbReference type="ARBA" id="ARBA00023002"/>
    </source>
</evidence>
<evidence type="ECO:0000256" key="1">
    <source>
        <dbReference type="ARBA" id="ARBA00006484"/>
    </source>
</evidence>
<dbReference type="Proteomes" id="UP000547976">
    <property type="component" value="Unassembled WGS sequence"/>
</dbReference>
<dbReference type="PRINTS" id="PR00081">
    <property type="entry name" value="GDHRDH"/>
</dbReference>
<comment type="similarity">
    <text evidence="1 3">Belongs to the short-chain dehydrogenases/reductases (SDR) family.</text>
</comment>
<dbReference type="PANTHER" id="PTHR24321:SF12">
    <property type="entry name" value="SHORT-CHAIN DEHYDROGENASE_REDUCTASE FAMILY, PUTATIVE (AFU_ORTHOLOGUE AFUA_5G14340)-RELATED"/>
    <property type="match status" value="1"/>
</dbReference>
<dbReference type="PRINTS" id="PR00080">
    <property type="entry name" value="SDRFAMILY"/>
</dbReference>
<accession>A0A8H5QD85</accession>
<dbReference type="Gene3D" id="3.40.50.720">
    <property type="entry name" value="NAD(P)-binding Rossmann-like Domain"/>
    <property type="match status" value="1"/>
</dbReference>
<proteinExistence type="inferred from homology"/>
<dbReference type="GO" id="GO:0016491">
    <property type="term" value="F:oxidoreductase activity"/>
    <property type="evidence" value="ECO:0007669"/>
    <property type="project" value="UniProtKB-KW"/>
</dbReference>
<dbReference type="CDD" id="cd05233">
    <property type="entry name" value="SDR_c"/>
    <property type="match status" value="1"/>
</dbReference>
<dbReference type="InterPro" id="IPR002347">
    <property type="entry name" value="SDR_fam"/>
</dbReference>
<evidence type="ECO:0000313" key="4">
    <source>
        <dbReference type="EMBL" id="KAF5612629.1"/>
    </source>
</evidence>
<dbReference type="InterPro" id="IPR036291">
    <property type="entry name" value="NAD(P)-bd_dom_sf"/>
</dbReference>
<sequence length="284" mass="30512">MTALLRGSAFITGAASGIGQQTAIAFAQHGVTKLALADINQDALDISAGSLKKQFPHVHILPVHLNVRDSAQVKEGIAKTIGEFGRLDIAVNNAGISGSGRKTHELEDDEWLGILDVNLQGVYRCQKEELDVMVNQEYVYQEMMNRNESRAKSSPRDLGPRVGRGRIINVGSMFSVVAPNNQDHTAYATAKHGIIGLTKADANSYGPLGIRINAICPGYVETPLLMSIMSRDPDSPLAVDLSRTPLKRMATMEEVADAIVLLASPMSSYMQGASMICDGGFTSN</sequence>
<dbReference type="SUPFAM" id="SSF51735">
    <property type="entry name" value="NAD(P)-binding Rossmann-fold domains"/>
    <property type="match status" value="1"/>
</dbReference>
<evidence type="ECO:0000256" key="3">
    <source>
        <dbReference type="RuleBase" id="RU000363"/>
    </source>
</evidence>
<organism evidence="4 5">
    <name type="scientific">Gibberella subglutinans</name>
    <name type="common">Fusarium subglutinans</name>
    <dbReference type="NCBI Taxonomy" id="42677"/>
    <lineage>
        <taxon>Eukaryota</taxon>
        <taxon>Fungi</taxon>
        <taxon>Dikarya</taxon>
        <taxon>Ascomycota</taxon>
        <taxon>Pezizomycotina</taxon>
        <taxon>Sordariomycetes</taxon>
        <taxon>Hypocreomycetidae</taxon>
        <taxon>Hypocreales</taxon>
        <taxon>Nectriaceae</taxon>
        <taxon>Fusarium</taxon>
        <taxon>Fusarium fujikuroi species complex</taxon>
    </lineage>
</organism>
<dbReference type="Pfam" id="PF00106">
    <property type="entry name" value="adh_short"/>
    <property type="match status" value="1"/>
</dbReference>
<dbReference type="GeneID" id="59313822"/>
<gene>
    <name evidence="4" type="ORF">FSUBG_1437</name>
</gene>
<dbReference type="PANTHER" id="PTHR24321">
    <property type="entry name" value="DEHYDROGENASES, SHORT CHAIN"/>
    <property type="match status" value="1"/>
</dbReference>
<evidence type="ECO:0000313" key="5">
    <source>
        <dbReference type="Proteomes" id="UP000547976"/>
    </source>
</evidence>
<name>A0A8H5QD85_GIBSU</name>
<comment type="caution">
    <text evidence="4">The sequence shown here is derived from an EMBL/GenBank/DDBJ whole genome shotgun (WGS) entry which is preliminary data.</text>
</comment>
<dbReference type="RefSeq" id="XP_036543146.1">
    <property type="nucleotide sequence ID" value="XM_036679104.1"/>
</dbReference>
<dbReference type="OrthoDB" id="5840532at2759"/>
<keyword evidence="2" id="KW-0560">Oxidoreductase</keyword>
<reference evidence="4 5" key="1">
    <citation type="submission" date="2020-05" db="EMBL/GenBank/DDBJ databases">
        <title>Identification and distribution of gene clusters putatively required for synthesis of sphingolipid metabolism inhibitors in phylogenetically diverse species of the filamentous fungus Fusarium.</title>
        <authorList>
            <person name="Kim H.-S."/>
            <person name="Busman M."/>
            <person name="Brown D.W."/>
            <person name="Divon H."/>
            <person name="Uhlig S."/>
            <person name="Proctor R.H."/>
        </authorList>
    </citation>
    <scope>NUCLEOTIDE SEQUENCE [LARGE SCALE GENOMIC DNA]</scope>
    <source>
        <strain evidence="4 5">NRRL 66333</strain>
    </source>
</reference>
<dbReference type="Pfam" id="PF13561">
    <property type="entry name" value="adh_short_C2"/>
    <property type="match status" value="1"/>
</dbReference>
<dbReference type="AlphaFoldDB" id="A0A8H5QD85"/>